<dbReference type="GO" id="GO:0016787">
    <property type="term" value="F:hydrolase activity"/>
    <property type="evidence" value="ECO:0007669"/>
    <property type="project" value="UniProtKB-KW"/>
</dbReference>
<dbReference type="InterPro" id="IPR014718">
    <property type="entry name" value="GH-type_carb-bd"/>
</dbReference>
<dbReference type="Gene3D" id="2.70.98.10">
    <property type="match status" value="1"/>
</dbReference>
<dbReference type="Pfam" id="PF14508">
    <property type="entry name" value="GH97_N"/>
    <property type="match status" value="1"/>
</dbReference>
<dbReference type="Pfam" id="PF14509">
    <property type="entry name" value="GH97_C"/>
    <property type="match status" value="1"/>
</dbReference>
<evidence type="ECO:0000259" key="9">
    <source>
        <dbReference type="Pfam" id="PF14509"/>
    </source>
</evidence>
<feature type="domain" description="Glycosyl-hydrolase 97 C-terminal oligomerisation" evidence="9">
    <location>
        <begin position="560"/>
        <end position="655"/>
    </location>
</feature>
<evidence type="ECO:0000256" key="3">
    <source>
        <dbReference type="ARBA" id="ARBA00022801"/>
    </source>
</evidence>
<evidence type="ECO:0000256" key="2">
    <source>
        <dbReference type="ARBA" id="ARBA00011245"/>
    </source>
</evidence>
<dbReference type="InterPro" id="IPR013785">
    <property type="entry name" value="Aldolase_TIM"/>
</dbReference>
<sequence>MTASSFFKSAFIFLFLFSQNAVVLAQVVPVTSPDGRINLLVSTAGQISWQATLDGSIVIEKVSMSMTMDKDRVLGIKPIVKKVQVAALEELFEPQIPHRDARIESKFNEMTVDFKGSYQLIFRVYNDGVAYRFKDHSKKTTTVYGEELSLQFPEGAGSFFPKEESMYSHNERIYLHKPLTALGQDDFCSLPVMFESKTSKVLCTEAELHDYPGMFLRHVGNGVLKADFPKYVLKAVDNQNNSPDRNQIVEEEADYIAKVSGSRSYPWRVFMMGDDDRVFLESNLLTQLSGPSKISDASWIKPGKVAWDWYNANNIYGVDFKAGINTATYKYYIDFASENDIEYVILDEGWTKSTTEIMEANPDIDIKELIAYGKERNVGIILWVLWKPLDEKTEDILGLYASWGAKGIKVDFMQRNDQYMVSSYERIASTAAGLQLMVDYHGAFKPAGIEKIWPNVINYEGVKGNENNKWSSDVNPEHNVTIPFIRMAAGPMDFTPGAMANAHPKNYLISFDRPMALGTRCHQLAMYVVYEAPLQMLCESPTRYKKEQESVDFITGIPTTWDETLVIEAKVADYVLVAKRKTKNWYVGGMTDYTPRDFELKLDFLGSGTFSMEIMKDGLNADHHAEDYKRELIEVNQNSVVPVHMVSGGGWAAKIVEKIKS</sequence>
<dbReference type="Pfam" id="PF10566">
    <property type="entry name" value="Glyco_hydro_97"/>
    <property type="match status" value="1"/>
</dbReference>
<dbReference type="RefSeq" id="WP_342158989.1">
    <property type="nucleotide sequence ID" value="NZ_JBCDNA010000001.1"/>
</dbReference>
<organism evidence="10 11">
    <name type="scientific">Lutimonas vermicola</name>
    <dbReference type="NCBI Taxonomy" id="414288"/>
    <lineage>
        <taxon>Bacteria</taxon>
        <taxon>Pseudomonadati</taxon>
        <taxon>Bacteroidota</taxon>
        <taxon>Flavobacteriia</taxon>
        <taxon>Flavobacteriales</taxon>
        <taxon>Flavobacteriaceae</taxon>
        <taxon>Lutimonas</taxon>
    </lineage>
</organism>
<feature type="domain" description="Glycosyl-hydrolase 97 N-terminal" evidence="8">
    <location>
        <begin position="30"/>
        <end position="291"/>
    </location>
</feature>
<comment type="cofactor">
    <cofactor evidence="1">
        <name>Ca(2+)</name>
        <dbReference type="ChEBI" id="CHEBI:29108"/>
    </cofactor>
</comment>
<accession>A0ABU9KYL2</accession>
<gene>
    <name evidence="10" type="ORF">AABB81_04780</name>
</gene>
<evidence type="ECO:0000256" key="4">
    <source>
        <dbReference type="ARBA" id="ARBA00022837"/>
    </source>
</evidence>
<protein>
    <submittedName>
        <fullName evidence="10">Glycoside hydrolase family 97 protein</fullName>
    </submittedName>
</protein>
<evidence type="ECO:0000259" key="7">
    <source>
        <dbReference type="Pfam" id="PF10566"/>
    </source>
</evidence>
<dbReference type="Gene3D" id="2.60.40.1180">
    <property type="entry name" value="Golgi alpha-mannosidase II"/>
    <property type="match status" value="1"/>
</dbReference>
<dbReference type="InterPro" id="IPR019563">
    <property type="entry name" value="GH97_catalytic"/>
</dbReference>
<evidence type="ECO:0000256" key="6">
    <source>
        <dbReference type="SAM" id="SignalP"/>
    </source>
</evidence>
<evidence type="ECO:0000313" key="10">
    <source>
        <dbReference type="EMBL" id="MEL4455199.1"/>
    </source>
</evidence>
<dbReference type="InterPro" id="IPR029483">
    <property type="entry name" value="GH97_C"/>
</dbReference>
<dbReference type="PANTHER" id="PTHR35803:SF2">
    <property type="entry name" value="RETAINING ALPHA-GALACTOSIDASE"/>
    <property type="match status" value="1"/>
</dbReference>
<feature type="domain" description="Glycosyl-hydrolase 97 catalytic" evidence="7">
    <location>
        <begin position="309"/>
        <end position="462"/>
    </location>
</feature>
<comment type="subunit">
    <text evidence="2">Monomer.</text>
</comment>
<evidence type="ECO:0000313" key="11">
    <source>
        <dbReference type="Proteomes" id="UP001474120"/>
    </source>
</evidence>
<dbReference type="SUPFAM" id="SSF51445">
    <property type="entry name" value="(Trans)glycosidases"/>
    <property type="match status" value="1"/>
</dbReference>
<keyword evidence="5" id="KW-0326">Glycosidase</keyword>
<evidence type="ECO:0000256" key="5">
    <source>
        <dbReference type="ARBA" id="ARBA00023295"/>
    </source>
</evidence>
<keyword evidence="11" id="KW-1185">Reference proteome</keyword>
<dbReference type="InterPro" id="IPR029486">
    <property type="entry name" value="GH97_N"/>
</dbReference>
<feature type="chain" id="PRO_5046906937" evidence="6">
    <location>
        <begin position="26"/>
        <end position="661"/>
    </location>
</feature>
<reference evidence="10 11" key="1">
    <citation type="submission" date="2024-04" db="EMBL/GenBank/DDBJ databases">
        <title>whole genome sequencing of Lutimonas vermicola strain IMCC1616.</title>
        <authorList>
            <person name="Bae S.S."/>
        </authorList>
    </citation>
    <scope>NUCLEOTIDE SEQUENCE [LARGE SCALE GENOMIC DNA]</scope>
    <source>
        <strain evidence="10 11">IMCC1616</strain>
    </source>
</reference>
<dbReference type="InterPro" id="IPR013780">
    <property type="entry name" value="Glyco_hydro_b"/>
</dbReference>
<evidence type="ECO:0000256" key="1">
    <source>
        <dbReference type="ARBA" id="ARBA00001913"/>
    </source>
</evidence>
<dbReference type="Proteomes" id="UP001474120">
    <property type="component" value="Unassembled WGS sequence"/>
</dbReference>
<dbReference type="EMBL" id="JBCDNA010000001">
    <property type="protein sequence ID" value="MEL4455199.1"/>
    <property type="molecule type" value="Genomic_DNA"/>
</dbReference>
<dbReference type="PANTHER" id="PTHR35803">
    <property type="entry name" value="GLUCAN 1,4-ALPHA-GLUCOSIDASE SUSB-RELATED"/>
    <property type="match status" value="1"/>
</dbReference>
<feature type="signal peptide" evidence="6">
    <location>
        <begin position="1"/>
        <end position="25"/>
    </location>
</feature>
<dbReference type="Gene3D" id="3.20.20.70">
    <property type="entry name" value="Aldolase class I"/>
    <property type="match status" value="1"/>
</dbReference>
<keyword evidence="4" id="KW-0106">Calcium</keyword>
<evidence type="ECO:0000259" key="8">
    <source>
        <dbReference type="Pfam" id="PF14508"/>
    </source>
</evidence>
<keyword evidence="6" id="KW-0732">Signal</keyword>
<comment type="caution">
    <text evidence="10">The sequence shown here is derived from an EMBL/GenBank/DDBJ whole genome shotgun (WGS) entry which is preliminary data.</text>
</comment>
<dbReference type="InterPro" id="IPR017853">
    <property type="entry name" value="GH"/>
</dbReference>
<name>A0ABU9KYL2_9FLAO</name>
<keyword evidence="3 10" id="KW-0378">Hydrolase</keyword>
<proteinExistence type="predicted"/>
<dbReference type="InterPro" id="IPR052720">
    <property type="entry name" value="Glycosyl_hydrolase_97"/>
</dbReference>